<feature type="transmembrane region" description="Helical" evidence="1">
    <location>
        <begin position="303"/>
        <end position="321"/>
    </location>
</feature>
<name>A0A9D5HXL5_9CRYT</name>
<dbReference type="EMBL" id="JAPCXC010000040">
    <property type="protein sequence ID" value="KAJ1608796.1"/>
    <property type="molecule type" value="Genomic_DNA"/>
</dbReference>
<proteinExistence type="predicted"/>
<feature type="transmembrane region" description="Helical" evidence="1">
    <location>
        <begin position="62"/>
        <end position="79"/>
    </location>
</feature>
<feature type="transmembrane region" description="Helical" evidence="1">
    <location>
        <begin position="231"/>
        <end position="250"/>
    </location>
</feature>
<evidence type="ECO:0000256" key="1">
    <source>
        <dbReference type="SAM" id="Phobius"/>
    </source>
</evidence>
<evidence type="ECO:0000313" key="2">
    <source>
        <dbReference type="EMBL" id="KAJ1608796.1"/>
    </source>
</evidence>
<protein>
    <submittedName>
        <fullName evidence="2">Membrane associated protein</fullName>
    </submittedName>
</protein>
<feature type="transmembrane region" description="Helical" evidence="1">
    <location>
        <begin position="270"/>
        <end position="291"/>
    </location>
</feature>
<gene>
    <name evidence="2" type="ORF">OJ253_1820</name>
</gene>
<feature type="transmembrane region" description="Helical" evidence="1">
    <location>
        <begin position="99"/>
        <end position="117"/>
    </location>
</feature>
<keyword evidence="1" id="KW-0472">Membrane</keyword>
<feature type="transmembrane region" description="Helical" evidence="1">
    <location>
        <begin position="146"/>
        <end position="169"/>
    </location>
</feature>
<dbReference type="AlphaFoldDB" id="A0A9D5HXL5"/>
<keyword evidence="1" id="KW-1133">Transmembrane helix</keyword>
<feature type="transmembrane region" description="Helical" evidence="1">
    <location>
        <begin position="25"/>
        <end position="56"/>
    </location>
</feature>
<dbReference type="OrthoDB" id="344229at2759"/>
<comment type="caution">
    <text evidence="2">The sequence shown here is derived from an EMBL/GenBank/DDBJ whole genome shotgun (WGS) entry which is preliminary data.</text>
</comment>
<accession>A0A9D5HXL5</accession>
<dbReference type="Proteomes" id="UP001067231">
    <property type="component" value="Unassembled WGS sequence"/>
</dbReference>
<sequence>MYSDTYTDGTIKKNKSIRNISDSQLYIQIGISLWIIFLVHISHVISFSGVIFPVIIDRASVFCYYTMDLLNVAIPLYLFSHGWRLEKYKVLSFQYYLRYHLKFLIPGLIYIILIFVVKSVDKIEPIAQNNIPLPNDDWSWSVPYRLGLMTVFIYHFIVAIVMYPMVCLIKKNCEYIDNYDEFGYGIVSSSDLFTKLDKDISKNLDINHSNNSNNSSFTMAFSDSISRLQEYYLDILLLIPILYNIISIPSRKFMFSPLSFPISFRNSESYKTIISSWIGMIFIISIVFRFFGEQSIDRIKKNLIKTPFVLTILTTAILFIYERAAQITIEM</sequence>
<reference evidence="2" key="1">
    <citation type="submission" date="2022-10" db="EMBL/GenBank/DDBJ databases">
        <title>Adaptive evolution leads to modifications in subtelomeric GC content in a zoonotic Cryptosporidium species.</title>
        <authorList>
            <person name="Li J."/>
            <person name="Feng Y."/>
            <person name="Xiao L."/>
        </authorList>
    </citation>
    <scope>NUCLEOTIDE SEQUENCE</scope>
    <source>
        <strain evidence="2">33844</strain>
    </source>
</reference>
<organism evidence="2">
    <name type="scientific">Cryptosporidium canis</name>
    <dbReference type="NCBI Taxonomy" id="195482"/>
    <lineage>
        <taxon>Eukaryota</taxon>
        <taxon>Sar</taxon>
        <taxon>Alveolata</taxon>
        <taxon>Apicomplexa</taxon>
        <taxon>Conoidasida</taxon>
        <taxon>Coccidia</taxon>
        <taxon>Eucoccidiorida</taxon>
        <taxon>Eimeriorina</taxon>
        <taxon>Cryptosporidiidae</taxon>
        <taxon>Cryptosporidium</taxon>
    </lineage>
</organism>
<keyword evidence="1" id="KW-0812">Transmembrane</keyword>